<keyword evidence="4" id="KW-1185">Reference proteome</keyword>
<evidence type="ECO:0000256" key="2">
    <source>
        <dbReference type="SAM" id="SignalP"/>
    </source>
</evidence>
<dbReference type="RefSeq" id="WP_103942256.1">
    <property type="nucleotide sequence ID" value="NZ_FNVO01000017.1"/>
</dbReference>
<reference evidence="4" key="1">
    <citation type="submission" date="2016-10" db="EMBL/GenBank/DDBJ databases">
        <authorList>
            <person name="Varghese N."/>
            <person name="Submissions S."/>
        </authorList>
    </citation>
    <scope>NUCLEOTIDE SEQUENCE [LARGE SCALE GENOMIC DNA]</scope>
    <source>
        <strain evidence="4">DSM 43163</strain>
    </source>
</reference>
<organism evidence="3 4">
    <name type="scientific">Thermomonospora echinospora</name>
    <dbReference type="NCBI Taxonomy" id="1992"/>
    <lineage>
        <taxon>Bacteria</taxon>
        <taxon>Bacillati</taxon>
        <taxon>Actinomycetota</taxon>
        <taxon>Actinomycetes</taxon>
        <taxon>Streptosporangiales</taxon>
        <taxon>Thermomonosporaceae</taxon>
        <taxon>Thermomonospora</taxon>
    </lineage>
</organism>
<evidence type="ECO:0008006" key="5">
    <source>
        <dbReference type="Google" id="ProtNLM"/>
    </source>
</evidence>
<sequence length="144" mass="14445">MRAHSTALPAAVLTVLAALTSGCGEPATDGPTASTAPTSPANPAGSAGPAGSVTAAGQVVPVTVTVTKGRATGTGGRVKVPRGARVRITVTSDAADEFHLHGYDRSLRLEPGRPGVVELTADVPGVFEVELHEAGTRLFELQVG</sequence>
<gene>
    <name evidence="3" type="ORF">SAMN04489712_11747</name>
</gene>
<dbReference type="OrthoDB" id="6717945at2"/>
<dbReference type="AlphaFoldDB" id="A0A1H6DJ11"/>
<dbReference type="Gene3D" id="2.60.40.420">
    <property type="entry name" value="Cupredoxins - blue copper proteins"/>
    <property type="match status" value="1"/>
</dbReference>
<dbReference type="SUPFAM" id="SSF49503">
    <property type="entry name" value="Cupredoxins"/>
    <property type="match status" value="1"/>
</dbReference>
<dbReference type="Proteomes" id="UP000236723">
    <property type="component" value="Unassembled WGS sequence"/>
</dbReference>
<evidence type="ECO:0000256" key="1">
    <source>
        <dbReference type="SAM" id="MobiDB-lite"/>
    </source>
</evidence>
<accession>A0A1H6DJ11</accession>
<dbReference type="PROSITE" id="PS51257">
    <property type="entry name" value="PROKAR_LIPOPROTEIN"/>
    <property type="match status" value="1"/>
</dbReference>
<feature type="signal peptide" evidence="2">
    <location>
        <begin position="1"/>
        <end position="17"/>
    </location>
</feature>
<proteinExistence type="predicted"/>
<evidence type="ECO:0000313" key="4">
    <source>
        <dbReference type="Proteomes" id="UP000236723"/>
    </source>
</evidence>
<feature type="chain" id="PRO_5039639648" description="Cupredoxin-like domain-containing protein" evidence="2">
    <location>
        <begin position="18"/>
        <end position="144"/>
    </location>
</feature>
<protein>
    <recommendedName>
        <fullName evidence="5">Cupredoxin-like domain-containing protein</fullName>
    </recommendedName>
</protein>
<evidence type="ECO:0000313" key="3">
    <source>
        <dbReference type="EMBL" id="SEG84675.1"/>
    </source>
</evidence>
<feature type="region of interest" description="Disordered" evidence="1">
    <location>
        <begin position="25"/>
        <end position="53"/>
    </location>
</feature>
<dbReference type="InterPro" id="IPR008972">
    <property type="entry name" value="Cupredoxin"/>
</dbReference>
<dbReference type="EMBL" id="FNVO01000017">
    <property type="protein sequence ID" value="SEG84675.1"/>
    <property type="molecule type" value="Genomic_DNA"/>
</dbReference>
<name>A0A1H6DJ11_9ACTN</name>
<keyword evidence="2" id="KW-0732">Signal</keyword>